<proteinExistence type="predicted"/>
<dbReference type="Proteomes" id="UP000027059">
    <property type="component" value="Chromosome"/>
</dbReference>
<dbReference type="KEGG" id="lfp:Y981_01605"/>
<accession>A0A059XS61</accession>
<organism evidence="2 3">
    <name type="scientific">Leptospirillum ferriphilum YSK</name>
    <dbReference type="NCBI Taxonomy" id="1441628"/>
    <lineage>
        <taxon>Bacteria</taxon>
        <taxon>Pseudomonadati</taxon>
        <taxon>Nitrospirota</taxon>
        <taxon>Nitrospiria</taxon>
        <taxon>Nitrospirales</taxon>
        <taxon>Nitrospiraceae</taxon>
        <taxon>Leptospirillum</taxon>
    </lineage>
</organism>
<gene>
    <name evidence="2" type="ORF">Y981_01605</name>
</gene>
<dbReference type="AlphaFoldDB" id="A0A059XS61"/>
<feature type="region of interest" description="Disordered" evidence="1">
    <location>
        <begin position="69"/>
        <end position="108"/>
    </location>
</feature>
<dbReference type="HOGENOM" id="CLU_2193668_0_0_0"/>
<reference evidence="3" key="1">
    <citation type="submission" date="2014-02" db="EMBL/GenBank/DDBJ databases">
        <title>Complete genome sequence and comparative genomic analysis of the nitrogen-fixing bacterium Leptospirillum ferriphilum YSK.</title>
        <authorList>
            <person name="Guo X."/>
            <person name="Yin H."/>
            <person name="Liang Y."/>
            <person name="Hu Q."/>
            <person name="Ma L."/>
            <person name="Xiao Y."/>
            <person name="Zhang X."/>
            <person name="Qiu G."/>
            <person name="Liu X."/>
        </authorList>
    </citation>
    <scope>NUCLEOTIDE SEQUENCE [LARGE SCALE GENOMIC DNA]</scope>
    <source>
        <strain evidence="3">YSK</strain>
    </source>
</reference>
<evidence type="ECO:0000313" key="3">
    <source>
        <dbReference type="Proteomes" id="UP000027059"/>
    </source>
</evidence>
<keyword evidence="3" id="KW-1185">Reference proteome</keyword>
<sequence>MVLNVPRDAIHFLTSGLFLLSRKLSVRRCPPVIGRPGYGSWVLKWGDAVGRALKKGNLLKNAGKTSPFIRKNKEAFPPGNACGGPTVMTERVAPRPREPVAVNGLSDL</sequence>
<evidence type="ECO:0000313" key="2">
    <source>
        <dbReference type="EMBL" id="AIA31434.1"/>
    </source>
</evidence>
<name>A0A059XS61_9BACT</name>
<reference evidence="2 3" key="2">
    <citation type="journal article" date="2015" name="Biomed. Res. Int.">
        <title>Effects of Arsenite Resistance on the Growth and Functional Gene Expression of Leptospirillum ferriphilum and Acidithiobacillus thiooxidans in Pure Culture and Coculture.</title>
        <authorList>
            <person name="Jiang H."/>
            <person name="Liang Y."/>
            <person name="Yin H."/>
            <person name="Xiao Y."/>
            <person name="Guo X."/>
            <person name="Xu Y."/>
            <person name="Hu Q."/>
            <person name="Liu H."/>
            <person name="Liu X."/>
        </authorList>
    </citation>
    <scope>NUCLEOTIDE SEQUENCE [LARGE SCALE GENOMIC DNA]</scope>
    <source>
        <strain evidence="2 3">YSK</strain>
    </source>
</reference>
<dbReference type="EMBL" id="CP007243">
    <property type="protein sequence ID" value="AIA31434.1"/>
    <property type="molecule type" value="Genomic_DNA"/>
</dbReference>
<protein>
    <submittedName>
        <fullName evidence="2">Uncharacterized protein</fullName>
    </submittedName>
</protein>
<evidence type="ECO:0000256" key="1">
    <source>
        <dbReference type="SAM" id="MobiDB-lite"/>
    </source>
</evidence>